<dbReference type="VEuPathDB" id="VectorBase:PPAPM1_000496"/>
<dbReference type="PANTHER" id="PTHR24379:SF121">
    <property type="entry name" value="C2H2-TYPE DOMAIN-CONTAINING PROTEIN"/>
    <property type="match status" value="1"/>
</dbReference>
<dbReference type="AlphaFoldDB" id="A0A1B0DIL5"/>
<evidence type="ECO:0000256" key="5">
    <source>
        <dbReference type="ARBA" id="ARBA00023125"/>
    </source>
</evidence>
<keyword evidence="2" id="KW-0677">Repeat</keyword>
<accession>A0A1B0DIL5</accession>
<evidence type="ECO:0000313" key="8">
    <source>
        <dbReference type="Proteomes" id="UP000092462"/>
    </source>
</evidence>
<dbReference type="FunFam" id="3.30.160.60:FF:000072">
    <property type="entry name" value="zinc finger protein 143 isoform X1"/>
    <property type="match status" value="1"/>
</dbReference>
<name>A0A1B0DIL5_PHLPP</name>
<dbReference type="InterPro" id="IPR006612">
    <property type="entry name" value="THAP_Znf"/>
</dbReference>
<evidence type="ECO:0000256" key="4">
    <source>
        <dbReference type="ARBA" id="ARBA00022833"/>
    </source>
</evidence>
<dbReference type="InterPro" id="IPR013087">
    <property type="entry name" value="Znf_C2H2_type"/>
</dbReference>
<dbReference type="GO" id="GO:0008270">
    <property type="term" value="F:zinc ion binding"/>
    <property type="evidence" value="ECO:0007669"/>
    <property type="project" value="UniProtKB-KW"/>
</dbReference>
<protein>
    <submittedName>
        <fullName evidence="7">Uncharacterized protein</fullName>
    </submittedName>
</protein>
<sequence length="656" mass="76957">MRCTVKNCRNGTNKYQSKKITERFSFHSLPLNEDRRNIWLQRLDIDLNHLSASRTFICSLHFRPEDILKKRQSCKWKTFLKKGALPVIHPSADISEIMKKEPEFELEELQADAEETMIKCQICKATENLLDTYSLEYNFLQKRFKEITYCRSSEAAIDNWLRFICTCCKEKVDDLWEFKILYQNAYNKFVDDQKQSLKKTRIKKIYASQSSNIEAQVQPLQANEPMICEEMKEFQENSLKDPEAAQLRTVRFDSNDCKKMFGFRTHIIDSGYVLNDSEKIAEQGCSGNLFPEENSQSFDIAPVVEETKISIVSIPPMIENFEPLKEHRYSLPYWQNSHPQDEVKQEIEETEERTADADETNEIPNYVRPTASEDFGSSRSNILEIKSKKIKEKRPQKPKQVKKVPKEKHARRKSSIKRGIFNCMLCNKVFHTGNSLRQHMTTIHLKTRECQCSVCGKKFSTKAMLQRHEPIHDKNRATYSCKYCNKTFFKSPREHMWLVHSIPHNVQDRICICQYCNATLEDRLAYYEHLKCHSLEKYTCRSCSKEFSSLDLLGEHEVTHIDTRPYVCEICAKTYKNMKSLSKHINLHCGGKKRYECDYCGKKFSTSFNRKLHVRLHTGETPYECAKCLKQFHDKRICAKHFLKCSGNPNKPNMKL</sequence>
<evidence type="ECO:0000256" key="2">
    <source>
        <dbReference type="ARBA" id="ARBA00022737"/>
    </source>
</evidence>
<dbReference type="EnsemblMetazoa" id="PPAI008000-RA">
    <property type="protein sequence ID" value="PPAI008000-PA"/>
    <property type="gene ID" value="PPAI008000"/>
</dbReference>
<feature type="region of interest" description="Disordered" evidence="6">
    <location>
        <begin position="391"/>
        <end position="412"/>
    </location>
</feature>
<dbReference type="VEuPathDB" id="VectorBase:PPAI008000"/>
<proteinExistence type="predicted"/>
<keyword evidence="8" id="KW-1185">Reference proteome</keyword>
<reference evidence="7" key="1">
    <citation type="submission" date="2022-08" db="UniProtKB">
        <authorList>
            <consortium name="EnsemblMetazoa"/>
        </authorList>
    </citation>
    <scope>IDENTIFICATION</scope>
    <source>
        <strain evidence="7">Israel</strain>
    </source>
</reference>
<dbReference type="SUPFAM" id="SSF57667">
    <property type="entry name" value="beta-beta-alpha zinc fingers"/>
    <property type="match status" value="3"/>
</dbReference>
<evidence type="ECO:0000256" key="1">
    <source>
        <dbReference type="ARBA" id="ARBA00022723"/>
    </source>
</evidence>
<dbReference type="PROSITE" id="PS50950">
    <property type="entry name" value="ZF_THAP"/>
    <property type="match status" value="1"/>
</dbReference>
<dbReference type="GO" id="GO:0005634">
    <property type="term" value="C:nucleus"/>
    <property type="evidence" value="ECO:0007669"/>
    <property type="project" value="UniProtKB-ARBA"/>
</dbReference>
<dbReference type="PROSITE" id="PS50157">
    <property type="entry name" value="ZINC_FINGER_C2H2_2"/>
    <property type="match status" value="5"/>
</dbReference>
<dbReference type="Pfam" id="PF00096">
    <property type="entry name" value="zf-C2H2"/>
    <property type="match status" value="3"/>
</dbReference>
<evidence type="ECO:0000256" key="3">
    <source>
        <dbReference type="ARBA" id="ARBA00022771"/>
    </source>
</evidence>
<dbReference type="Gene3D" id="3.30.160.60">
    <property type="entry name" value="Classic Zinc Finger"/>
    <property type="match status" value="5"/>
</dbReference>
<organism evidence="7 8">
    <name type="scientific">Phlebotomus papatasi</name>
    <name type="common">Sandfly</name>
    <dbReference type="NCBI Taxonomy" id="29031"/>
    <lineage>
        <taxon>Eukaryota</taxon>
        <taxon>Metazoa</taxon>
        <taxon>Ecdysozoa</taxon>
        <taxon>Arthropoda</taxon>
        <taxon>Hexapoda</taxon>
        <taxon>Insecta</taxon>
        <taxon>Pterygota</taxon>
        <taxon>Neoptera</taxon>
        <taxon>Endopterygota</taxon>
        <taxon>Diptera</taxon>
        <taxon>Nematocera</taxon>
        <taxon>Psychodoidea</taxon>
        <taxon>Psychodidae</taxon>
        <taxon>Phlebotomus</taxon>
        <taxon>Phlebotomus</taxon>
    </lineage>
</organism>
<evidence type="ECO:0000313" key="7">
    <source>
        <dbReference type="EnsemblMetazoa" id="PPAI008000-PA"/>
    </source>
</evidence>
<dbReference type="Pfam" id="PF13912">
    <property type="entry name" value="zf-C2H2_6"/>
    <property type="match status" value="2"/>
</dbReference>
<dbReference type="SMART" id="SM00692">
    <property type="entry name" value="DM3"/>
    <property type="match status" value="1"/>
</dbReference>
<dbReference type="SUPFAM" id="SSF57716">
    <property type="entry name" value="Glucocorticoid receptor-like (DNA-binding domain)"/>
    <property type="match status" value="1"/>
</dbReference>
<keyword evidence="1" id="KW-0479">Metal-binding</keyword>
<dbReference type="Gene3D" id="6.20.210.20">
    <property type="entry name" value="THAP domain"/>
    <property type="match status" value="1"/>
</dbReference>
<dbReference type="InterPro" id="IPR038441">
    <property type="entry name" value="THAP_Znf_sf"/>
</dbReference>
<dbReference type="InterPro" id="IPR036236">
    <property type="entry name" value="Znf_C2H2_sf"/>
</dbReference>
<keyword evidence="5" id="KW-0238">DNA-binding</keyword>
<dbReference type="SMART" id="SM00355">
    <property type="entry name" value="ZnF_C2H2"/>
    <property type="match status" value="7"/>
</dbReference>
<dbReference type="EMBL" id="AJVK01006132">
    <property type="status" value="NOT_ANNOTATED_CDS"/>
    <property type="molecule type" value="Genomic_DNA"/>
</dbReference>
<keyword evidence="4" id="KW-0862">Zinc</keyword>
<dbReference type="PANTHER" id="PTHR24379">
    <property type="entry name" value="KRAB AND ZINC FINGER DOMAIN-CONTAINING"/>
    <property type="match status" value="1"/>
</dbReference>
<evidence type="ECO:0000256" key="6">
    <source>
        <dbReference type="SAM" id="MobiDB-lite"/>
    </source>
</evidence>
<dbReference type="PROSITE" id="PS00028">
    <property type="entry name" value="ZINC_FINGER_C2H2_1"/>
    <property type="match status" value="5"/>
</dbReference>
<dbReference type="Pfam" id="PF05485">
    <property type="entry name" value="THAP"/>
    <property type="match status" value="1"/>
</dbReference>
<dbReference type="GO" id="GO:0003677">
    <property type="term" value="F:DNA binding"/>
    <property type="evidence" value="ECO:0007669"/>
    <property type="project" value="UniProtKB-UniRule"/>
</dbReference>
<dbReference type="Proteomes" id="UP000092462">
    <property type="component" value="Unassembled WGS sequence"/>
</dbReference>
<dbReference type="SMART" id="SM00980">
    <property type="entry name" value="THAP"/>
    <property type="match status" value="1"/>
</dbReference>
<keyword evidence="3" id="KW-0863">Zinc-finger</keyword>